<organism evidence="2 3">
    <name type="scientific">Marinithermus hydrothermalis (strain DSM 14884 / JCM 11576 / T1)</name>
    <dbReference type="NCBI Taxonomy" id="869210"/>
    <lineage>
        <taxon>Bacteria</taxon>
        <taxon>Thermotogati</taxon>
        <taxon>Deinococcota</taxon>
        <taxon>Deinococci</taxon>
        <taxon>Thermales</taxon>
        <taxon>Thermaceae</taxon>
        <taxon>Marinithermus</taxon>
    </lineage>
</organism>
<dbReference type="AlphaFoldDB" id="F2NQZ9"/>
<dbReference type="RefSeq" id="WP_013704623.1">
    <property type="nucleotide sequence ID" value="NC_015387.1"/>
</dbReference>
<dbReference type="EMBL" id="CP002630">
    <property type="protein sequence ID" value="AEB12577.1"/>
    <property type="molecule type" value="Genomic_DNA"/>
</dbReference>
<dbReference type="Gene3D" id="1.10.3480.10">
    <property type="entry name" value="TorD-like"/>
    <property type="match status" value="1"/>
</dbReference>
<dbReference type="GO" id="GO:0051131">
    <property type="term" value="P:chaperone-mediated protein complex assembly"/>
    <property type="evidence" value="ECO:0007669"/>
    <property type="project" value="InterPro"/>
</dbReference>
<name>F2NQZ9_MARHT</name>
<accession>F2NQZ9</accession>
<dbReference type="HOGENOM" id="CLU_084469_2_0_0"/>
<keyword evidence="1" id="KW-0534">Nitrate assimilation</keyword>
<dbReference type="eggNOG" id="COG2180">
    <property type="taxonomic scope" value="Bacteria"/>
</dbReference>
<evidence type="ECO:0000313" key="2">
    <source>
        <dbReference type="EMBL" id="AEB12577.1"/>
    </source>
</evidence>
<protein>
    <submittedName>
        <fullName evidence="2">Nitrate reductase molybdenum cofactor assembly chaperone</fullName>
    </submittedName>
</protein>
<dbReference type="GO" id="GO:0016530">
    <property type="term" value="F:metallochaperone activity"/>
    <property type="evidence" value="ECO:0007669"/>
    <property type="project" value="TreeGrafter"/>
</dbReference>
<dbReference type="Proteomes" id="UP000007030">
    <property type="component" value="Chromosome"/>
</dbReference>
<evidence type="ECO:0000256" key="1">
    <source>
        <dbReference type="ARBA" id="ARBA00023063"/>
    </source>
</evidence>
<dbReference type="GO" id="GO:0051082">
    <property type="term" value="F:unfolded protein binding"/>
    <property type="evidence" value="ECO:0007669"/>
    <property type="project" value="InterPro"/>
</dbReference>
<dbReference type="InterPro" id="IPR036411">
    <property type="entry name" value="TorD-like_sf"/>
</dbReference>
<evidence type="ECO:0000313" key="3">
    <source>
        <dbReference type="Proteomes" id="UP000007030"/>
    </source>
</evidence>
<dbReference type="STRING" id="869210.Marky_1846"/>
<dbReference type="PANTHER" id="PTHR43680:SF2">
    <property type="entry name" value="NITRATE REDUCTASE MOLYBDENUM COFACTOR ASSEMBLY CHAPERONE NARJ"/>
    <property type="match status" value="1"/>
</dbReference>
<dbReference type="GO" id="GO:0042128">
    <property type="term" value="P:nitrate assimilation"/>
    <property type="evidence" value="ECO:0007669"/>
    <property type="project" value="TreeGrafter"/>
</dbReference>
<dbReference type="KEGG" id="mhd:Marky_1846"/>
<dbReference type="SUPFAM" id="SSF89155">
    <property type="entry name" value="TorD-like"/>
    <property type="match status" value="1"/>
</dbReference>
<dbReference type="Pfam" id="PF02613">
    <property type="entry name" value="Nitrate_red_del"/>
    <property type="match status" value="1"/>
</dbReference>
<sequence length="172" mass="19004">MHALEVLADALTYPAPGRLEALTRAAVRLPKGPVRRGLERFLARIETLSLAGWEECFTRTLDLTPIVVPYVGYVIYGESYQRGAFMAALKRAMEAAGVELEGELPDHLVPVLRYLAVAQHPLPDLVEVLPRAVQQMERTLATLDPTNPYRPLLEAVRHAVASLEAVKQGGER</sequence>
<proteinExistence type="predicted"/>
<dbReference type="PANTHER" id="PTHR43680">
    <property type="entry name" value="NITRATE REDUCTASE MOLYBDENUM COFACTOR ASSEMBLY CHAPERONE"/>
    <property type="match status" value="1"/>
</dbReference>
<gene>
    <name evidence="2" type="ordered locus">Marky_1846</name>
</gene>
<keyword evidence="3" id="KW-1185">Reference proteome</keyword>
<dbReference type="InterPro" id="IPR003765">
    <property type="entry name" value="NO3_reductase_chaperone_NarJ"/>
</dbReference>
<dbReference type="InterPro" id="IPR020945">
    <property type="entry name" value="DMSO/NO3_reduct_chaperone"/>
</dbReference>
<reference evidence="2 3" key="1">
    <citation type="journal article" date="2012" name="Stand. Genomic Sci.">
        <title>Complete genome sequence of the aerobic, heterotroph Marinithermus hydrothermalis type strain (T1(T)) from a deep-sea hydrothermal vent chimney.</title>
        <authorList>
            <person name="Copeland A."/>
            <person name="Gu W."/>
            <person name="Yasawong M."/>
            <person name="Lapidus A."/>
            <person name="Lucas S."/>
            <person name="Deshpande S."/>
            <person name="Pagani I."/>
            <person name="Tapia R."/>
            <person name="Cheng J.F."/>
            <person name="Goodwin L.A."/>
            <person name="Pitluck S."/>
            <person name="Liolios K."/>
            <person name="Ivanova N."/>
            <person name="Mavromatis K."/>
            <person name="Mikhailova N."/>
            <person name="Pati A."/>
            <person name="Chen A."/>
            <person name="Palaniappan K."/>
            <person name="Land M."/>
            <person name="Pan C."/>
            <person name="Brambilla E.M."/>
            <person name="Rohde M."/>
            <person name="Tindall B.J."/>
            <person name="Sikorski J."/>
            <person name="Goker M."/>
            <person name="Detter J.C."/>
            <person name="Bristow J."/>
            <person name="Eisen J.A."/>
            <person name="Markowitz V."/>
            <person name="Hugenholtz P."/>
            <person name="Kyrpides N.C."/>
            <person name="Klenk H.P."/>
            <person name="Woyke T."/>
        </authorList>
    </citation>
    <scope>NUCLEOTIDE SEQUENCE [LARGE SCALE GENOMIC DNA]</scope>
    <source>
        <strain evidence="3">DSM 14884 / JCM 11576 / T1</strain>
    </source>
</reference>